<accession>A0A383B258</accession>
<dbReference type="Pfam" id="PF02616">
    <property type="entry name" value="SMC_ScpA"/>
    <property type="match status" value="1"/>
</dbReference>
<dbReference type="InterPro" id="IPR003768">
    <property type="entry name" value="ScpA"/>
</dbReference>
<evidence type="ECO:0000313" key="1">
    <source>
        <dbReference type="EMBL" id="SVE13535.1"/>
    </source>
</evidence>
<dbReference type="PANTHER" id="PTHR33969:SF2">
    <property type="entry name" value="SEGREGATION AND CONDENSATION PROTEIN A"/>
    <property type="match status" value="1"/>
</dbReference>
<organism evidence="1">
    <name type="scientific">marine metagenome</name>
    <dbReference type="NCBI Taxonomy" id="408172"/>
    <lineage>
        <taxon>unclassified sequences</taxon>
        <taxon>metagenomes</taxon>
        <taxon>ecological metagenomes</taxon>
    </lineage>
</organism>
<dbReference type="EMBL" id="UINC01196502">
    <property type="protein sequence ID" value="SVE13535.1"/>
    <property type="molecule type" value="Genomic_DNA"/>
</dbReference>
<proteinExistence type="predicted"/>
<sequence>MTQTTEAQDQQISYYPIRLDVFEGPLDLLLHLIQKDEMDICDVSIADITDQYINYINLMEELDLDVASEFLVMGATLLQIKSQSLLPSPKADEKKSKVFKDREQLVRQLLEYKQFKEMTLALNQRAFSRELIHERQVSNELEDQREFHIRATLFDLITAFQQLEDRRQFEFDDYYEELQEEPITVEEK</sequence>
<gene>
    <name evidence="1" type="ORF">METZ01_LOCUS466389</name>
</gene>
<reference evidence="1" key="1">
    <citation type="submission" date="2018-05" db="EMBL/GenBank/DDBJ databases">
        <authorList>
            <person name="Lanie J.A."/>
            <person name="Ng W.-L."/>
            <person name="Kazmierczak K.M."/>
            <person name="Andrzejewski T.M."/>
            <person name="Davidsen T.M."/>
            <person name="Wayne K.J."/>
            <person name="Tettelin H."/>
            <person name="Glass J.I."/>
            <person name="Rusch D."/>
            <person name="Podicherti R."/>
            <person name="Tsui H.-C.T."/>
            <person name="Winkler M.E."/>
        </authorList>
    </citation>
    <scope>NUCLEOTIDE SEQUENCE</scope>
</reference>
<dbReference type="PANTHER" id="PTHR33969">
    <property type="entry name" value="SEGREGATION AND CONDENSATION PROTEIN A"/>
    <property type="match status" value="1"/>
</dbReference>
<dbReference type="Gene3D" id="6.10.250.2410">
    <property type="match status" value="1"/>
</dbReference>
<feature type="non-terminal residue" evidence="1">
    <location>
        <position position="188"/>
    </location>
</feature>
<protein>
    <recommendedName>
        <fullName evidence="2">Segregation and condensation protein A</fullName>
    </recommendedName>
</protein>
<name>A0A383B258_9ZZZZ</name>
<evidence type="ECO:0008006" key="2">
    <source>
        <dbReference type="Google" id="ProtNLM"/>
    </source>
</evidence>
<dbReference type="AlphaFoldDB" id="A0A383B258"/>